<comment type="subcellular location">
    <subcellularLocation>
        <location evidence="1">Secreted</location>
        <location evidence="1">Cell wall</location>
    </subcellularLocation>
</comment>
<dbReference type="PANTHER" id="PTHR31018:SF3">
    <property type="entry name" value="RECEPTOR PROTEIN-TYROSINE KINASE"/>
    <property type="match status" value="1"/>
</dbReference>
<dbReference type="InterPro" id="IPR051648">
    <property type="entry name" value="CWI-Assembly_Regulator"/>
</dbReference>
<name>A0A8K0W3G1_9PLEO</name>
<evidence type="ECO:0000256" key="5">
    <source>
        <dbReference type="ARBA" id="ARBA00023180"/>
    </source>
</evidence>
<dbReference type="GO" id="GO:0031505">
    <property type="term" value="P:fungal-type cell wall organization"/>
    <property type="evidence" value="ECO:0007669"/>
    <property type="project" value="TreeGrafter"/>
</dbReference>
<proteinExistence type="predicted"/>
<accession>A0A8K0W3G1</accession>
<dbReference type="EMBL" id="JAGMVJ010000001">
    <property type="protein sequence ID" value="KAH7094581.1"/>
    <property type="molecule type" value="Genomic_DNA"/>
</dbReference>
<protein>
    <recommendedName>
        <fullName evidence="9">GPI-anchored cell wall organization protein Ecm33</fullName>
    </recommendedName>
</protein>
<dbReference type="Pfam" id="PF12454">
    <property type="entry name" value="Ecm33"/>
    <property type="match status" value="1"/>
</dbReference>
<gene>
    <name evidence="7" type="ORF">FB567DRAFT_600189</name>
</gene>
<evidence type="ECO:0000256" key="4">
    <source>
        <dbReference type="ARBA" id="ARBA00022729"/>
    </source>
</evidence>
<dbReference type="SUPFAM" id="SSF52058">
    <property type="entry name" value="L domain-like"/>
    <property type="match status" value="2"/>
</dbReference>
<evidence type="ECO:0000313" key="8">
    <source>
        <dbReference type="Proteomes" id="UP000813461"/>
    </source>
</evidence>
<dbReference type="OrthoDB" id="536881at2759"/>
<evidence type="ECO:0008006" key="9">
    <source>
        <dbReference type="Google" id="ProtNLM"/>
    </source>
</evidence>
<organism evidence="7 8">
    <name type="scientific">Paraphoma chrysanthemicola</name>
    <dbReference type="NCBI Taxonomy" id="798071"/>
    <lineage>
        <taxon>Eukaryota</taxon>
        <taxon>Fungi</taxon>
        <taxon>Dikarya</taxon>
        <taxon>Ascomycota</taxon>
        <taxon>Pezizomycotina</taxon>
        <taxon>Dothideomycetes</taxon>
        <taxon>Pleosporomycetidae</taxon>
        <taxon>Pleosporales</taxon>
        <taxon>Pleosporineae</taxon>
        <taxon>Phaeosphaeriaceae</taxon>
        <taxon>Paraphoma</taxon>
    </lineage>
</organism>
<evidence type="ECO:0000256" key="3">
    <source>
        <dbReference type="ARBA" id="ARBA00022525"/>
    </source>
</evidence>
<dbReference type="InterPro" id="IPR036941">
    <property type="entry name" value="Rcpt_L-dom_sf"/>
</dbReference>
<evidence type="ECO:0000256" key="1">
    <source>
        <dbReference type="ARBA" id="ARBA00004191"/>
    </source>
</evidence>
<comment type="caution">
    <text evidence="7">The sequence shown here is derived from an EMBL/GenBank/DDBJ whole genome shotgun (WGS) entry which is preliminary data.</text>
</comment>
<dbReference type="PANTHER" id="PTHR31018">
    <property type="entry name" value="SPORULATION-SPECIFIC PROTEIN-RELATED"/>
    <property type="match status" value="1"/>
</dbReference>
<reference evidence="7" key="1">
    <citation type="journal article" date="2021" name="Nat. Commun.">
        <title>Genetic determinants of endophytism in the Arabidopsis root mycobiome.</title>
        <authorList>
            <person name="Mesny F."/>
            <person name="Miyauchi S."/>
            <person name="Thiergart T."/>
            <person name="Pickel B."/>
            <person name="Atanasova L."/>
            <person name="Karlsson M."/>
            <person name="Huettel B."/>
            <person name="Barry K.W."/>
            <person name="Haridas S."/>
            <person name="Chen C."/>
            <person name="Bauer D."/>
            <person name="Andreopoulos W."/>
            <person name="Pangilinan J."/>
            <person name="LaButti K."/>
            <person name="Riley R."/>
            <person name="Lipzen A."/>
            <person name="Clum A."/>
            <person name="Drula E."/>
            <person name="Henrissat B."/>
            <person name="Kohler A."/>
            <person name="Grigoriev I.V."/>
            <person name="Martin F.M."/>
            <person name="Hacquard S."/>
        </authorList>
    </citation>
    <scope>NUCLEOTIDE SEQUENCE</scope>
    <source>
        <strain evidence="7">MPI-SDFR-AT-0120</strain>
    </source>
</reference>
<evidence type="ECO:0000256" key="6">
    <source>
        <dbReference type="SAM" id="SignalP"/>
    </source>
</evidence>
<dbReference type="GO" id="GO:0009277">
    <property type="term" value="C:fungal-type cell wall"/>
    <property type="evidence" value="ECO:0007669"/>
    <property type="project" value="TreeGrafter"/>
</dbReference>
<dbReference type="GO" id="GO:0005886">
    <property type="term" value="C:plasma membrane"/>
    <property type="evidence" value="ECO:0007669"/>
    <property type="project" value="TreeGrafter"/>
</dbReference>
<evidence type="ECO:0000313" key="7">
    <source>
        <dbReference type="EMBL" id="KAH7094581.1"/>
    </source>
</evidence>
<keyword evidence="8" id="KW-1185">Reference proteome</keyword>
<keyword evidence="4 6" id="KW-0732">Signal</keyword>
<sequence length="388" mass="40754">MPSIMRIVLPALAAASVAYGDVSATTTIQNAGDATALASCSTFSGSIAIATGTTDDIAFSGVKVLNGNLVANSNANMKRISASDLEQLNGEMNLKELTRLVAVDFPKLKKIDSIKWESLPNLQSIGFTASVEQAKKVDIQNTAVRSLTGINIQQAQTVKIANNQYINEISMQLGNVSTALDFSDNNKAVKVDLPNLIWAANLTFRFCGSVSLPSLAKLNGSLGLINNGFETFSAPNLTEVGEALAIVGNEQLNNLTFPLLKKITDNLQIANNSKLVEVKGFPQLESIGGAFDISGNMTAVETPELDNVKGAFNLQSSENITSACSFYQGLKDKKLVQGKFFCRGVLVDPSTEGTKPKDQSGAKTGAASTLSAANGALGLAAMAAVLLL</sequence>
<evidence type="ECO:0000256" key="2">
    <source>
        <dbReference type="ARBA" id="ARBA00022512"/>
    </source>
</evidence>
<feature type="signal peptide" evidence="6">
    <location>
        <begin position="1"/>
        <end position="20"/>
    </location>
</feature>
<feature type="chain" id="PRO_5035464279" description="GPI-anchored cell wall organization protein Ecm33" evidence="6">
    <location>
        <begin position="21"/>
        <end position="388"/>
    </location>
</feature>
<keyword evidence="3" id="KW-0964">Secreted</keyword>
<dbReference type="Gene3D" id="3.80.20.20">
    <property type="entry name" value="Receptor L-domain"/>
    <property type="match status" value="2"/>
</dbReference>
<dbReference type="GO" id="GO:0009986">
    <property type="term" value="C:cell surface"/>
    <property type="evidence" value="ECO:0007669"/>
    <property type="project" value="TreeGrafter"/>
</dbReference>
<dbReference type="Proteomes" id="UP000813461">
    <property type="component" value="Unassembled WGS sequence"/>
</dbReference>
<dbReference type="AlphaFoldDB" id="A0A8K0W3G1"/>
<keyword evidence="2" id="KW-0134">Cell wall</keyword>
<keyword evidence="5" id="KW-0325">Glycoprotein</keyword>